<proteinExistence type="inferred from homology"/>
<feature type="domain" description="Anaphase-promoting complex subunit 5" evidence="7">
    <location>
        <begin position="48"/>
        <end position="139"/>
    </location>
</feature>
<dbReference type="PANTHER" id="PTHR12830">
    <property type="entry name" value="ANAPHASE-PROMOTING COMPLEX SUBUNIT 5"/>
    <property type="match status" value="1"/>
</dbReference>
<gene>
    <name evidence="8" type="ORF">BDY21DRAFT_357212</name>
</gene>
<dbReference type="GO" id="GO:0045842">
    <property type="term" value="P:positive regulation of mitotic metaphase/anaphase transition"/>
    <property type="evidence" value="ECO:0007669"/>
    <property type="project" value="TreeGrafter"/>
</dbReference>
<evidence type="ECO:0000256" key="2">
    <source>
        <dbReference type="ARBA" id="ARBA00016066"/>
    </source>
</evidence>
<dbReference type="InterPro" id="IPR026000">
    <property type="entry name" value="Apc5_dom"/>
</dbReference>
<organism evidence="8 9">
    <name type="scientific">Lineolata rhizophorae</name>
    <dbReference type="NCBI Taxonomy" id="578093"/>
    <lineage>
        <taxon>Eukaryota</taxon>
        <taxon>Fungi</taxon>
        <taxon>Dikarya</taxon>
        <taxon>Ascomycota</taxon>
        <taxon>Pezizomycotina</taxon>
        <taxon>Dothideomycetes</taxon>
        <taxon>Dothideomycetes incertae sedis</taxon>
        <taxon>Lineolatales</taxon>
        <taxon>Lineolataceae</taxon>
        <taxon>Lineolata</taxon>
    </lineage>
</organism>
<evidence type="ECO:0000256" key="6">
    <source>
        <dbReference type="ARBA" id="ARBA00023306"/>
    </source>
</evidence>
<evidence type="ECO:0000256" key="3">
    <source>
        <dbReference type="ARBA" id="ARBA00022618"/>
    </source>
</evidence>
<dbReference type="GO" id="GO:0051301">
    <property type="term" value="P:cell division"/>
    <property type="evidence" value="ECO:0007669"/>
    <property type="project" value="UniProtKB-KW"/>
</dbReference>
<evidence type="ECO:0000313" key="9">
    <source>
        <dbReference type="Proteomes" id="UP000799766"/>
    </source>
</evidence>
<accession>A0A6A6NNW1</accession>
<evidence type="ECO:0000259" key="7">
    <source>
        <dbReference type="Pfam" id="PF12862"/>
    </source>
</evidence>
<reference evidence="8" key="1">
    <citation type="journal article" date="2020" name="Stud. Mycol.">
        <title>101 Dothideomycetes genomes: a test case for predicting lifestyles and emergence of pathogens.</title>
        <authorList>
            <person name="Haridas S."/>
            <person name="Albert R."/>
            <person name="Binder M."/>
            <person name="Bloem J."/>
            <person name="Labutti K."/>
            <person name="Salamov A."/>
            <person name="Andreopoulos B."/>
            <person name="Baker S."/>
            <person name="Barry K."/>
            <person name="Bills G."/>
            <person name="Bluhm B."/>
            <person name="Cannon C."/>
            <person name="Castanera R."/>
            <person name="Culley D."/>
            <person name="Daum C."/>
            <person name="Ezra D."/>
            <person name="Gonzalez J."/>
            <person name="Henrissat B."/>
            <person name="Kuo A."/>
            <person name="Liang C."/>
            <person name="Lipzen A."/>
            <person name="Lutzoni F."/>
            <person name="Magnuson J."/>
            <person name="Mondo S."/>
            <person name="Nolan M."/>
            <person name="Ohm R."/>
            <person name="Pangilinan J."/>
            <person name="Park H.-J."/>
            <person name="Ramirez L."/>
            <person name="Alfaro M."/>
            <person name="Sun H."/>
            <person name="Tritt A."/>
            <person name="Yoshinaga Y."/>
            <person name="Zwiers L.-H."/>
            <person name="Turgeon B."/>
            <person name="Goodwin S."/>
            <person name="Spatafora J."/>
            <person name="Crous P."/>
            <person name="Grigoriev I."/>
        </authorList>
    </citation>
    <scope>NUCLEOTIDE SEQUENCE</scope>
    <source>
        <strain evidence="8">ATCC 16933</strain>
    </source>
</reference>
<name>A0A6A6NNW1_9PEZI</name>
<keyword evidence="4" id="KW-0498">Mitosis</keyword>
<dbReference type="GO" id="GO:0070979">
    <property type="term" value="P:protein K11-linked ubiquitination"/>
    <property type="evidence" value="ECO:0007669"/>
    <property type="project" value="TreeGrafter"/>
</dbReference>
<dbReference type="AlphaFoldDB" id="A0A6A6NNW1"/>
<keyword evidence="6" id="KW-0131">Cell cycle</keyword>
<evidence type="ECO:0000256" key="5">
    <source>
        <dbReference type="ARBA" id="ARBA00022786"/>
    </source>
</evidence>
<evidence type="ECO:0000256" key="1">
    <source>
        <dbReference type="ARBA" id="ARBA00007450"/>
    </source>
</evidence>
<dbReference type="PANTHER" id="PTHR12830:SF9">
    <property type="entry name" value="ANAPHASE-PROMOTING COMPLEX SUBUNIT 5"/>
    <property type="match status" value="1"/>
</dbReference>
<evidence type="ECO:0000256" key="4">
    <source>
        <dbReference type="ARBA" id="ARBA00022776"/>
    </source>
</evidence>
<comment type="similarity">
    <text evidence="1">Belongs to the APC5 family.</text>
</comment>
<dbReference type="OrthoDB" id="2504561at2759"/>
<dbReference type="GO" id="GO:0031145">
    <property type="term" value="P:anaphase-promoting complex-dependent catabolic process"/>
    <property type="evidence" value="ECO:0007669"/>
    <property type="project" value="TreeGrafter"/>
</dbReference>
<dbReference type="GO" id="GO:0005680">
    <property type="term" value="C:anaphase-promoting complex"/>
    <property type="evidence" value="ECO:0007669"/>
    <property type="project" value="InterPro"/>
</dbReference>
<dbReference type="EMBL" id="MU001700">
    <property type="protein sequence ID" value="KAF2453074.1"/>
    <property type="molecule type" value="Genomic_DNA"/>
</dbReference>
<evidence type="ECO:0000313" key="8">
    <source>
        <dbReference type="EMBL" id="KAF2453074.1"/>
    </source>
</evidence>
<protein>
    <recommendedName>
        <fullName evidence="2">Anaphase-promoting complex subunit 5</fullName>
    </recommendedName>
</protein>
<dbReference type="InterPro" id="IPR037679">
    <property type="entry name" value="Apc5"/>
</dbReference>
<keyword evidence="9" id="KW-1185">Reference proteome</keyword>
<dbReference type="Pfam" id="PF12862">
    <property type="entry name" value="ANAPC5"/>
    <property type="match status" value="1"/>
</dbReference>
<keyword evidence="5" id="KW-0833">Ubl conjugation pathway</keyword>
<sequence length="248" mass="27459">MVSDTDVERLLYFAVSRLERLGNRVPDAMKARIERMLDPSAPASSLLHFVRFFDAWRAGDRTSAFDHLHRYFDYTMQTPAADRTNYQYALLHTAIVQADFGCLGEAVSAIKETIATARENHDLICLNFSLAWVAHLGKAYPRQMRDAGVGGLIGGGGSERDGIMFLKAKARESQMWGLLSSSLLTEARMELANGGSVAKAIELVLQAQHLIVTWDTKENVGTSMLMMASIFSRLGSFQLFSILSSFLA</sequence>
<dbReference type="Proteomes" id="UP000799766">
    <property type="component" value="Unassembled WGS sequence"/>
</dbReference>
<keyword evidence="3" id="KW-0132">Cell division</keyword>